<accession>A0A380MW46</accession>
<name>A0A380MW46_9GAMM</name>
<evidence type="ECO:0000313" key="1">
    <source>
        <dbReference type="EMBL" id="SUO96785.1"/>
    </source>
</evidence>
<evidence type="ECO:0000313" key="2">
    <source>
        <dbReference type="Proteomes" id="UP000254575"/>
    </source>
</evidence>
<dbReference type="EMBL" id="UHIA01000004">
    <property type="protein sequence ID" value="SUO96785.1"/>
    <property type="molecule type" value="Genomic_DNA"/>
</dbReference>
<dbReference type="AlphaFoldDB" id="A0A380MW46"/>
<protein>
    <submittedName>
        <fullName evidence="1">Uncharacterized protein</fullName>
    </submittedName>
</protein>
<gene>
    <name evidence="1" type="ORF">NCTC10717_01174</name>
</gene>
<keyword evidence="2" id="KW-1185">Reference proteome</keyword>
<reference evidence="1 2" key="1">
    <citation type="submission" date="2018-06" db="EMBL/GenBank/DDBJ databases">
        <authorList>
            <consortium name="Pathogen Informatics"/>
            <person name="Doyle S."/>
        </authorList>
    </citation>
    <scope>NUCLEOTIDE SEQUENCE [LARGE SCALE GENOMIC DNA]</scope>
    <source>
        <strain evidence="1 2">NCTC10717</strain>
    </source>
</reference>
<dbReference type="RefSeq" id="WP_115218417.1">
    <property type="nucleotide sequence ID" value="NZ_UHIA01000004.1"/>
</dbReference>
<dbReference type="Proteomes" id="UP000254575">
    <property type="component" value="Unassembled WGS sequence"/>
</dbReference>
<organism evidence="1 2">
    <name type="scientific">Suttonella indologenes</name>
    <dbReference type="NCBI Taxonomy" id="13276"/>
    <lineage>
        <taxon>Bacteria</taxon>
        <taxon>Pseudomonadati</taxon>
        <taxon>Pseudomonadota</taxon>
        <taxon>Gammaproteobacteria</taxon>
        <taxon>Cardiobacteriales</taxon>
        <taxon>Cardiobacteriaceae</taxon>
        <taxon>Suttonella</taxon>
    </lineage>
</organism>
<sequence length="165" mass="19590">MTEETKSQLIVREEDMSIGYLSQALKDAFYEVSNITDNSFDVVIAEYRATIKILEDKKCLNIRCVDRVGDYQPELFAHLLEAVNEANSEIINVCSSLRHYEDEEDNLIFLEVQQYISYRNGMIMQQFMYLLRSFEQIDVCIYRDYVMKVYRSFEEQNESKNRLLN</sequence>
<proteinExistence type="predicted"/>